<dbReference type="AlphaFoldDB" id="A0A058Z137"/>
<dbReference type="GO" id="GO:0000938">
    <property type="term" value="C:GARP complex"/>
    <property type="evidence" value="ECO:0007669"/>
    <property type="project" value="UniProtKB-UniRule"/>
</dbReference>
<dbReference type="EMBL" id="KB932215">
    <property type="protein sequence ID" value="KCV67653.1"/>
    <property type="molecule type" value="Genomic_DNA"/>
</dbReference>
<accession>A0A058Z137</accession>
<dbReference type="InterPro" id="IPR014812">
    <property type="entry name" value="Vps51"/>
</dbReference>
<dbReference type="eggNOG" id="KOG2346">
    <property type="taxonomic scope" value="Eukaryota"/>
</dbReference>
<evidence type="ECO:0000256" key="3">
    <source>
        <dbReference type="RuleBase" id="RU368010"/>
    </source>
</evidence>
<feature type="region of interest" description="Disordered" evidence="4">
    <location>
        <begin position="343"/>
        <end position="380"/>
    </location>
</feature>
<keyword evidence="3" id="KW-0333">Golgi apparatus</keyword>
<dbReference type="GO" id="GO:0005829">
    <property type="term" value="C:cytosol"/>
    <property type="evidence" value="ECO:0007669"/>
    <property type="project" value="GOC"/>
</dbReference>
<protein>
    <recommendedName>
        <fullName evidence="3">Vacuolar protein sorting-associated protein 51 homolog</fullName>
    </recommendedName>
</protein>
<keyword evidence="2 3" id="KW-0813">Transport</keyword>
<comment type="subcellular location">
    <subcellularLocation>
        <location evidence="3">Golgi apparatus</location>
        <location evidence="3">trans-Golgi network</location>
    </subcellularLocation>
</comment>
<dbReference type="PANTHER" id="PTHR15954:SF4">
    <property type="entry name" value="VACUOLAR PROTEIN SORTING-ASSOCIATED PROTEIN 51 HOMOLOG"/>
    <property type="match status" value="1"/>
</dbReference>
<evidence type="ECO:0000259" key="5">
    <source>
        <dbReference type="Pfam" id="PF15469"/>
    </source>
</evidence>
<dbReference type="GO" id="GO:0042147">
    <property type="term" value="P:retrograde transport, endosome to Golgi"/>
    <property type="evidence" value="ECO:0007669"/>
    <property type="project" value="UniProtKB-UniRule"/>
</dbReference>
<dbReference type="PANTHER" id="PTHR15954">
    <property type="entry name" value="VACUOLAR PROTEIN SORTING-ASSOCIATED PROTEIN 51 HOMOLOG"/>
    <property type="match status" value="1"/>
</dbReference>
<keyword evidence="3" id="KW-0445">Lipid transport</keyword>
<organism evidence="6">
    <name type="scientific">Fonticula alba</name>
    <name type="common">Slime mold</name>
    <dbReference type="NCBI Taxonomy" id="691883"/>
    <lineage>
        <taxon>Eukaryota</taxon>
        <taxon>Rotosphaerida</taxon>
        <taxon>Fonticulaceae</taxon>
        <taxon>Fonticula</taxon>
    </lineage>
</organism>
<evidence type="ECO:0000256" key="4">
    <source>
        <dbReference type="SAM" id="MobiDB-lite"/>
    </source>
</evidence>
<dbReference type="RefSeq" id="XP_009497991.1">
    <property type="nucleotide sequence ID" value="XM_009499716.1"/>
</dbReference>
<keyword evidence="3" id="KW-0653">Protein transport</keyword>
<dbReference type="GO" id="GO:0007041">
    <property type="term" value="P:lysosomal transport"/>
    <property type="evidence" value="ECO:0007669"/>
    <property type="project" value="TreeGrafter"/>
</dbReference>
<evidence type="ECO:0000256" key="1">
    <source>
        <dbReference type="ARBA" id="ARBA00006080"/>
    </source>
</evidence>
<dbReference type="GeneID" id="20530665"/>
<dbReference type="GO" id="GO:0015031">
    <property type="term" value="P:protein transport"/>
    <property type="evidence" value="ECO:0007669"/>
    <property type="project" value="UniProtKB-UniRule"/>
</dbReference>
<gene>
    <name evidence="6" type="ORF">H696_05940</name>
</gene>
<sequence>MFQALFVNDTPKPLLELTTGPDFSASSLVKPWTGLTQAQRQSAENDLHLASTRLATKFYEEMEHLILQAGSSHSSALDTTLMLVASSGAGGSASISDSRSLDTDLKTLVYENYSRFVSATDTIQTLRDNVTQMDDDLVRLRSSVENVTAQGARVTATLSDARQKIGRLTAVSDALTSLQVIFDLPERLRRSLERDAFSSVFRQYCQACTILAQVRRVHRPDAPASDPSKQARQRIVASFQRVQSECDAIMQSLILRLRHRMRQGQLTQQQKAEYVQLMMALCAAPVADDQHPPGPGAKAGAAGAAGASPARVTEQLWKWLLQSEEAAFLKIFADITGRAVDARPDAGAAASRKGADARRGKSRSQSSIDTPAAASPEDSLQQLQSVSQNALISAISAGLNSSDPNALAPGTLLGFVGNSLCEAAGNLRDILAEYFGSVVDDLKVFLAGGSAFTRLHGETLNETVQARARAFWPLIAMEVRRRSQGFADRLIERPPTASATLLKMVEKLAGPLAELGPGHPLLRGVTGPDAGAAPQQQQQQQQQQYLDSLTEATHAALPLALARICSLLSQGTVARCLAIVARSFQPAEAPGGAPVSPTSAGRLVQEDPTAGLMASVLSRELQNEAGSLVQMYIDACGSLLTGRLTEALAAQWPLVLGLPLTDAQQARLQFQSPYGPSACWQRALGGLRLFGLVAELVVAGPDAGAPGPGSGPGPGLGASSSGPGGPGGPGGAGMPRSGSGASLSSLAESAGNAPGGGGAPAATGPGARPFGHRRTGSHSSLHQAARGGFGLTRDRMLSIDRLFSERVDIFEPASDAAGVDPTLGPAGADSAASAFPDRLVPSPGQRPVEFRPRWIVAALAKRLLRAASEVMRFQCSLRPRMPPAGGDLPASGPITVIDPFQQCQVDALFAQSLLLAIRVDQAAVNLITDYLATAHSRCPVAPRPLDDHLIERLVEDSVRAMV</sequence>
<feature type="compositionally biased region" description="Low complexity" evidence="4">
    <location>
        <begin position="760"/>
        <end position="769"/>
    </location>
</feature>
<dbReference type="GO" id="GO:0006869">
    <property type="term" value="P:lipid transport"/>
    <property type="evidence" value="ECO:0007669"/>
    <property type="project" value="UniProtKB-UniRule"/>
</dbReference>
<comment type="subunit">
    <text evidence="3">Component of the Golgi-associated retrograde protein (GARP) complex.</text>
</comment>
<dbReference type="GO" id="GO:1990745">
    <property type="term" value="C:EARP complex"/>
    <property type="evidence" value="ECO:0007669"/>
    <property type="project" value="TreeGrafter"/>
</dbReference>
<evidence type="ECO:0000256" key="2">
    <source>
        <dbReference type="ARBA" id="ARBA00022448"/>
    </source>
</evidence>
<dbReference type="GO" id="GO:0048193">
    <property type="term" value="P:Golgi vesicle transport"/>
    <property type="evidence" value="ECO:0007669"/>
    <property type="project" value="TreeGrafter"/>
</dbReference>
<dbReference type="OrthoDB" id="203678at2759"/>
<dbReference type="GO" id="GO:0016020">
    <property type="term" value="C:membrane"/>
    <property type="evidence" value="ECO:0007669"/>
    <property type="project" value="TreeGrafter"/>
</dbReference>
<keyword evidence="7" id="KW-1185">Reference proteome</keyword>
<proteinExistence type="inferred from homology"/>
<feature type="compositionally biased region" description="Low complexity" evidence="4">
    <location>
        <begin position="734"/>
        <end position="752"/>
    </location>
</feature>
<feature type="domain" description="Exocyst complex component EXOC2/Sec5 N-terminal" evidence="5">
    <location>
        <begin position="101"/>
        <end position="264"/>
    </location>
</feature>
<feature type="region of interest" description="Disordered" evidence="4">
    <location>
        <begin position="704"/>
        <end position="787"/>
    </location>
</feature>
<evidence type="ECO:0000313" key="7">
    <source>
        <dbReference type="Proteomes" id="UP000030693"/>
    </source>
</evidence>
<name>A0A058Z137_FONAL</name>
<dbReference type="Pfam" id="PF15469">
    <property type="entry name" value="Sec5"/>
    <property type="match status" value="1"/>
</dbReference>
<comment type="function">
    <text evidence="3">Acts as component of the GARP complex that is involved in retrograde transport from early and late endosomes to the trans-Golgi network (TGN).</text>
</comment>
<reference evidence="6" key="1">
    <citation type="submission" date="2013-04" db="EMBL/GenBank/DDBJ databases">
        <title>The Genome Sequence of Fonticula alba ATCC 38817.</title>
        <authorList>
            <consortium name="The Broad Institute Genomics Platform"/>
            <person name="Russ C."/>
            <person name="Cuomo C."/>
            <person name="Burger G."/>
            <person name="Gray M.W."/>
            <person name="Holland P.W.H."/>
            <person name="King N."/>
            <person name="Lang F.B.F."/>
            <person name="Roger A.J."/>
            <person name="Ruiz-Trillo I."/>
            <person name="Brown M."/>
            <person name="Walker B."/>
            <person name="Young S."/>
            <person name="Zeng Q."/>
            <person name="Gargeya S."/>
            <person name="Fitzgerald M."/>
            <person name="Haas B."/>
            <person name="Abouelleil A."/>
            <person name="Allen A.W."/>
            <person name="Alvarado L."/>
            <person name="Arachchi H.M."/>
            <person name="Berlin A.M."/>
            <person name="Chapman S.B."/>
            <person name="Gainer-Dewar J."/>
            <person name="Goldberg J."/>
            <person name="Griggs A."/>
            <person name="Gujja S."/>
            <person name="Hansen M."/>
            <person name="Howarth C."/>
            <person name="Imamovic A."/>
            <person name="Ireland A."/>
            <person name="Larimer J."/>
            <person name="McCowan C."/>
            <person name="Murphy C."/>
            <person name="Pearson M."/>
            <person name="Poon T.W."/>
            <person name="Priest M."/>
            <person name="Roberts A."/>
            <person name="Saif S."/>
            <person name="Shea T."/>
            <person name="Sisk P."/>
            <person name="Sykes S."/>
            <person name="Wortman J."/>
            <person name="Nusbaum C."/>
            <person name="Birren B."/>
        </authorList>
    </citation>
    <scope>NUCLEOTIDE SEQUENCE [LARGE SCALE GENOMIC DNA]</scope>
    <source>
        <strain evidence="6">ATCC 38817</strain>
    </source>
</reference>
<dbReference type="InterPro" id="IPR039481">
    <property type="entry name" value="EXOC2/Sec5_N_dom"/>
</dbReference>
<comment type="similarity">
    <text evidence="1 3">Belongs to the VPS51 family.</text>
</comment>
<evidence type="ECO:0000313" key="6">
    <source>
        <dbReference type="EMBL" id="KCV67653.1"/>
    </source>
</evidence>
<dbReference type="GO" id="GO:0032456">
    <property type="term" value="P:endocytic recycling"/>
    <property type="evidence" value="ECO:0007669"/>
    <property type="project" value="TreeGrafter"/>
</dbReference>
<dbReference type="Proteomes" id="UP000030693">
    <property type="component" value="Unassembled WGS sequence"/>
</dbReference>
<feature type="compositionally biased region" description="Gly residues" evidence="4">
    <location>
        <begin position="706"/>
        <end position="733"/>
    </location>
</feature>
<dbReference type="STRING" id="691883.A0A058Z137"/>
<dbReference type="GO" id="GO:0007030">
    <property type="term" value="P:Golgi organization"/>
    <property type="evidence" value="ECO:0007669"/>
    <property type="project" value="UniProtKB-UniRule"/>
</dbReference>